<feature type="transmembrane region" description="Helical" evidence="6">
    <location>
        <begin position="385"/>
        <end position="406"/>
    </location>
</feature>
<sequence length="445" mass="49786">MRVPNLILSTIVLFISNFIVRILGFIYKIFLSRVIGESGLGIYHVLFNFLMVSIALTTAGIPTTLSCLVATKNAIKDKHNKNVLFISTLYVAFFISLILSLMISFNSKYLSIMLLKDSKLCLLILGICPAIVSITISNVLRGYYYGLKDAVVPAIGQVIEQIVRILFVYIIINCIKKNYLNCYIALLGISIGEIANILFITCCLYKNSNLYNKYTISIKDFYNSSIETLKMSVPITCNRMSNILINSICSMIVPSRLALSGLSYYQSLSIYGVINGMVMPFIYLPFTLGSALVVNLIPSISQEITLKKYKTIKLKIVYAILLTLFVGGLCSIVFYFFGEKLCLLIFKNKLSGIYLKSMFLLPLFTSLNQTLSAILHALRKEVQTSLITISTMLIQLACLYILLPIPSININGYIYSTILTAMLASLLHIIVLYKSFKLLNIRGVK</sequence>
<dbReference type="GO" id="GO:0005886">
    <property type="term" value="C:plasma membrane"/>
    <property type="evidence" value="ECO:0007669"/>
    <property type="project" value="UniProtKB-SubCell"/>
</dbReference>
<reference evidence="7" key="2">
    <citation type="submission" date="2021-09" db="EMBL/GenBank/DDBJ databases">
        <authorList>
            <person name="Gilroy R."/>
        </authorList>
    </citation>
    <scope>NUCLEOTIDE SEQUENCE</scope>
    <source>
        <strain evidence="7">1277</strain>
    </source>
</reference>
<dbReference type="EMBL" id="DYUB01000157">
    <property type="protein sequence ID" value="HJG96400.1"/>
    <property type="molecule type" value="Genomic_DNA"/>
</dbReference>
<gene>
    <name evidence="7" type="ORF">K8V90_04770</name>
</gene>
<dbReference type="PIRSF" id="PIRSF038958">
    <property type="entry name" value="PG_synth_SpoVB"/>
    <property type="match status" value="1"/>
</dbReference>
<comment type="subcellular location">
    <subcellularLocation>
        <location evidence="1">Cell membrane</location>
        <topology evidence="1">Multi-pass membrane protein</topology>
    </subcellularLocation>
</comment>
<evidence type="ECO:0000313" key="8">
    <source>
        <dbReference type="Proteomes" id="UP000776700"/>
    </source>
</evidence>
<dbReference type="AlphaFoldDB" id="A0A921SZT7"/>
<dbReference type="InterPro" id="IPR024923">
    <property type="entry name" value="PG_synth_SpoVB"/>
</dbReference>
<dbReference type="InterPro" id="IPR050833">
    <property type="entry name" value="Poly_Biosynth_Transport"/>
</dbReference>
<evidence type="ECO:0000256" key="5">
    <source>
        <dbReference type="ARBA" id="ARBA00023136"/>
    </source>
</evidence>
<feature type="transmembrane region" description="Helical" evidence="6">
    <location>
        <begin position="412"/>
        <end position="433"/>
    </location>
</feature>
<dbReference type="PANTHER" id="PTHR30250:SF24">
    <property type="entry name" value="STAGE V SPORULATION PROTEIN B"/>
    <property type="match status" value="1"/>
</dbReference>
<keyword evidence="5 6" id="KW-0472">Membrane</keyword>
<feature type="transmembrane region" description="Helical" evidence="6">
    <location>
        <begin position="184"/>
        <end position="205"/>
    </location>
</feature>
<evidence type="ECO:0000256" key="4">
    <source>
        <dbReference type="ARBA" id="ARBA00022989"/>
    </source>
</evidence>
<keyword evidence="3 6" id="KW-0812">Transmembrane</keyword>
<protein>
    <submittedName>
        <fullName evidence="7">Polysaccharide biosynthesis protein</fullName>
    </submittedName>
</protein>
<dbReference type="Proteomes" id="UP000776700">
    <property type="component" value="Unassembled WGS sequence"/>
</dbReference>
<evidence type="ECO:0000256" key="3">
    <source>
        <dbReference type="ARBA" id="ARBA00022692"/>
    </source>
</evidence>
<keyword evidence="2" id="KW-1003">Cell membrane</keyword>
<evidence type="ECO:0000313" key="7">
    <source>
        <dbReference type="EMBL" id="HJG96400.1"/>
    </source>
</evidence>
<organism evidence="7 8">
    <name type="scientific">Romboutsia timonensis</name>
    <dbReference type="NCBI Taxonomy" id="1776391"/>
    <lineage>
        <taxon>Bacteria</taxon>
        <taxon>Bacillati</taxon>
        <taxon>Bacillota</taxon>
        <taxon>Clostridia</taxon>
        <taxon>Peptostreptococcales</taxon>
        <taxon>Peptostreptococcaceae</taxon>
        <taxon>Romboutsia</taxon>
    </lineage>
</organism>
<comment type="caution">
    <text evidence="7">The sequence shown here is derived from an EMBL/GenBank/DDBJ whole genome shotgun (WGS) entry which is preliminary data.</text>
</comment>
<feature type="transmembrane region" description="Helical" evidence="6">
    <location>
        <begin position="243"/>
        <end position="265"/>
    </location>
</feature>
<evidence type="ECO:0000256" key="1">
    <source>
        <dbReference type="ARBA" id="ARBA00004651"/>
    </source>
</evidence>
<proteinExistence type="predicted"/>
<feature type="transmembrane region" description="Helical" evidence="6">
    <location>
        <begin position="317"/>
        <end position="338"/>
    </location>
</feature>
<dbReference type="Pfam" id="PF01943">
    <property type="entry name" value="Polysacc_synt"/>
    <property type="match status" value="1"/>
</dbReference>
<feature type="transmembrane region" description="Helical" evidence="6">
    <location>
        <begin position="42"/>
        <end position="71"/>
    </location>
</feature>
<feature type="transmembrane region" description="Helical" evidence="6">
    <location>
        <begin position="151"/>
        <end position="172"/>
    </location>
</feature>
<feature type="transmembrane region" description="Helical" evidence="6">
    <location>
        <begin position="83"/>
        <end position="103"/>
    </location>
</feature>
<feature type="transmembrane region" description="Helical" evidence="6">
    <location>
        <begin position="7"/>
        <end position="30"/>
    </location>
</feature>
<accession>A0A921SZT7</accession>
<evidence type="ECO:0000256" key="2">
    <source>
        <dbReference type="ARBA" id="ARBA00022475"/>
    </source>
</evidence>
<name>A0A921SZT7_9FIRM</name>
<feature type="transmembrane region" description="Helical" evidence="6">
    <location>
        <begin position="277"/>
        <end position="297"/>
    </location>
</feature>
<keyword evidence="4 6" id="KW-1133">Transmembrane helix</keyword>
<dbReference type="CDD" id="cd13124">
    <property type="entry name" value="MATE_SpoVB_like"/>
    <property type="match status" value="1"/>
</dbReference>
<evidence type="ECO:0000256" key="6">
    <source>
        <dbReference type="SAM" id="Phobius"/>
    </source>
</evidence>
<reference evidence="7" key="1">
    <citation type="journal article" date="2021" name="PeerJ">
        <title>Extensive microbial diversity within the chicken gut microbiome revealed by metagenomics and culture.</title>
        <authorList>
            <person name="Gilroy R."/>
            <person name="Ravi A."/>
            <person name="Getino M."/>
            <person name="Pursley I."/>
            <person name="Horton D.L."/>
            <person name="Alikhan N.F."/>
            <person name="Baker D."/>
            <person name="Gharbi K."/>
            <person name="Hall N."/>
            <person name="Watson M."/>
            <person name="Adriaenssens E.M."/>
            <person name="Foster-Nyarko E."/>
            <person name="Jarju S."/>
            <person name="Secka A."/>
            <person name="Antonio M."/>
            <person name="Oren A."/>
            <person name="Chaudhuri R.R."/>
            <person name="La Ragione R."/>
            <person name="Hildebrand F."/>
            <person name="Pallen M.J."/>
        </authorList>
    </citation>
    <scope>NUCLEOTIDE SEQUENCE</scope>
    <source>
        <strain evidence="7">1277</strain>
    </source>
</reference>
<dbReference type="PANTHER" id="PTHR30250">
    <property type="entry name" value="PST FAMILY PREDICTED COLANIC ACID TRANSPORTER"/>
    <property type="match status" value="1"/>
</dbReference>
<feature type="transmembrane region" description="Helical" evidence="6">
    <location>
        <begin position="123"/>
        <end position="144"/>
    </location>
</feature>
<feature type="transmembrane region" description="Helical" evidence="6">
    <location>
        <begin position="358"/>
        <end position="378"/>
    </location>
</feature>
<dbReference type="InterPro" id="IPR002797">
    <property type="entry name" value="Polysacc_synth"/>
</dbReference>